<dbReference type="EMBL" id="JAACXV010014345">
    <property type="protein sequence ID" value="KAF7268122.1"/>
    <property type="molecule type" value="Genomic_DNA"/>
</dbReference>
<keyword evidence="2" id="KW-1185">Reference proteome</keyword>
<evidence type="ECO:0000313" key="1">
    <source>
        <dbReference type="EMBL" id="KAF7268122.1"/>
    </source>
</evidence>
<dbReference type="Proteomes" id="UP000625711">
    <property type="component" value="Unassembled WGS sequence"/>
</dbReference>
<sequence length="128" mass="14805">MPCDIEKARDKMFYEPTDITIATKPLITHYWKAIKFITPNLGELKQIYQHLEGNTTKELTYNLDNIVIKALSNRKENRYPEYDQPEETCMSVGFAAAVTALYSQSPVPSKIFSRDHVSWKQKANYVTL</sequence>
<reference evidence="1" key="1">
    <citation type="submission" date="2020-08" db="EMBL/GenBank/DDBJ databases">
        <title>Genome sequencing and assembly of the red palm weevil Rhynchophorus ferrugineus.</title>
        <authorList>
            <person name="Dias G.B."/>
            <person name="Bergman C.M."/>
            <person name="Manee M."/>
        </authorList>
    </citation>
    <scope>NUCLEOTIDE SEQUENCE</scope>
    <source>
        <strain evidence="1">AA-2017</strain>
        <tissue evidence="1">Whole larva</tissue>
    </source>
</reference>
<name>A0A834I6T0_RHYFE</name>
<gene>
    <name evidence="1" type="ORF">GWI33_018728</name>
</gene>
<dbReference type="OrthoDB" id="198885at2759"/>
<comment type="caution">
    <text evidence="1">The sequence shown here is derived from an EMBL/GenBank/DDBJ whole genome shotgun (WGS) entry which is preliminary data.</text>
</comment>
<dbReference type="AlphaFoldDB" id="A0A834I6T0"/>
<organism evidence="1 2">
    <name type="scientific">Rhynchophorus ferrugineus</name>
    <name type="common">Red palm weevil</name>
    <name type="synonym">Curculio ferrugineus</name>
    <dbReference type="NCBI Taxonomy" id="354439"/>
    <lineage>
        <taxon>Eukaryota</taxon>
        <taxon>Metazoa</taxon>
        <taxon>Ecdysozoa</taxon>
        <taxon>Arthropoda</taxon>
        <taxon>Hexapoda</taxon>
        <taxon>Insecta</taxon>
        <taxon>Pterygota</taxon>
        <taxon>Neoptera</taxon>
        <taxon>Endopterygota</taxon>
        <taxon>Coleoptera</taxon>
        <taxon>Polyphaga</taxon>
        <taxon>Cucujiformia</taxon>
        <taxon>Curculionidae</taxon>
        <taxon>Dryophthorinae</taxon>
        <taxon>Rhynchophorus</taxon>
    </lineage>
</organism>
<protein>
    <submittedName>
        <fullName evidence="1">Uncharacterized protein</fullName>
    </submittedName>
</protein>
<proteinExistence type="predicted"/>
<accession>A0A834I6T0</accession>
<evidence type="ECO:0000313" key="2">
    <source>
        <dbReference type="Proteomes" id="UP000625711"/>
    </source>
</evidence>